<feature type="domain" description="Transcription elongation factor Eaf N-terminal" evidence="2">
    <location>
        <begin position="50"/>
        <end position="155"/>
    </location>
</feature>
<feature type="compositionally biased region" description="Acidic residues" evidence="1">
    <location>
        <begin position="332"/>
        <end position="352"/>
    </location>
</feature>
<feature type="compositionally biased region" description="Polar residues" evidence="1">
    <location>
        <begin position="281"/>
        <end position="290"/>
    </location>
</feature>
<dbReference type="InterPro" id="IPR019194">
    <property type="entry name" value="Tscrpt_elong_fac_Eaf_N"/>
</dbReference>
<dbReference type="Pfam" id="PF09816">
    <property type="entry name" value="EAF"/>
    <property type="match status" value="1"/>
</dbReference>
<sequence>MSNSHAGSRSALSSTSPGLSIPTTGRHKVVLDPAMIRALVGSIDHGAHSQGDEIEYDAFKYKFKPSSILTSKPGTITPTASKDSSSSLSGSATVHLQGPLEGEVHGFAAKVESEGSARASGRPGSCQNDHLAVLKWDGKQFSLLPISKTYSLVHDKSLALDSLPVAHSPPPQSERAYKHQQPSTTLISSSTEKRHRPTSPPSSSAPATRDVHMSSSASSSRSSSPEHSVQPRPTVPALPSASQPRPTSKPPLSSSSINPSLPTRPTSQPSVVNPDVEILSFPTSSISTSYAPMPSVPAPLPARPMYGGKSFSHSPLMGSPTIPHPQPPADGSSDDDDSDSSESEGEDDDDDFAAQLKQELAGVSAGGKKAGKGAFGVVGGKGLGLGLGTGHVQGAGKRPVSLNSLMGVEDDDLEQESPSSDED</sequence>
<organism evidence="3">
    <name type="scientific">Phaffia rhodozyma</name>
    <name type="common">Yeast</name>
    <name type="synonym">Xanthophyllomyces dendrorhous</name>
    <dbReference type="NCBI Taxonomy" id="264483"/>
    <lineage>
        <taxon>Eukaryota</taxon>
        <taxon>Fungi</taxon>
        <taxon>Dikarya</taxon>
        <taxon>Basidiomycota</taxon>
        <taxon>Agaricomycotina</taxon>
        <taxon>Tremellomycetes</taxon>
        <taxon>Cystofilobasidiales</taxon>
        <taxon>Mrakiaceae</taxon>
        <taxon>Phaffia</taxon>
    </lineage>
</organism>
<name>A0A0F7SHJ5_PHARH</name>
<feature type="compositionally biased region" description="Polar residues" evidence="1">
    <location>
        <begin position="1"/>
        <end position="23"/>
    </location>
</feature>
<protein>
    <recommendedName>
        <fullName evidence="2">Transcription elongation factor Eaf N-terminal domain-containing protein</fullName>
    </recommendedName>
</protein>
<feature type="region of interest" description="Disordered" evidence="1">
    <location>
        <begin position="163"/>
        <end position="423"/>
    </location>
</feature>
<accession>A0A0F7SHJ5</accession>
<reference evidence="3" key="1">
    <citation type="submission" date="2014-08" db="EMBL/GenBank/DDBJ databases">
        <authorList>
            <person name="Sharma Rahul"/>
            <person name="Thines Marco"/>
        </authorList>
    </citation>
    <scope>NUCLEOTIDE SEQUENCE</scope>
</reference>
<feature type="compositionally biased region" description="Low complexity" evidence="1">
    <location>
        <begin position="244"/>
        <end position="264"/>
    </location>
</feature>
<feature type="region of interest" description="Disordered" evidence="1">
    <location>
        <begin position="72"/>
        <end position="93"/>
    </location>
</feature>
<evidence type="ECO:0000256" key="1">
    <source>
        <dbReference type="SAM" id="MobiDB-lite"/>
    </source>
</evidence>
<evidence type="ECO:0000313" key="3">
    <source>
        <dbReference type="EMBL" id="CDZ97860.1"/>
    </source>
</evidence>
<feature type="compositionally biased region" description="Polar residues" evidence="1">
    <location>
        <begin position="180"/>
        <end position="190"/>
    </location>
</feature>
<dbReference type="EMBL" id="LN483249">
    <property type="protein sequence ID" value="CDZ97860.1"/>
    <property type="molecule type" value="Genomic_DNA"/>
</dbReference>
<feature type="compositionally biased region" description="Low complexity" evidence="1">
    <location>
        <begin position="201"/>
        <end position="223"/>
    </location>
</feature>
<feature type="compositionally biased region" description="Acidic residues" evidence="1">
    <location>
        <begin position="408"/>
        <end position="423"/>
    </location>
</feature>
<feature type="compositionally biased region" description="Gly residues" evidence="1">
    <location>
        <begin position="373"/>
        <end position="393"/>
    </location>
</feature>
<evidence type="ECO:0000259" key="2">
    <source>
        <dbReference type="Pfam" id="PF09816"/>
    </source>
</evidence>
<feature type="region of interest" description="Disordered" evidence="1">
    <location>
        <begin position="1"/>
        <end position="25"/>
    </location>
</feature>
<dbReference type="AlphaFoldDB" id="A0A0F7SHJ5"/>
<feature type="compositionally biased region" description="Low complexity" evidence="1">
    <location>
        <begin position="81"/>
        <end position="91"/>
    </location>
</feature>
<proteinExistence type="predicted"/>